<accession>A0A1Q9F3B4</accession>
<organism evidence="1 2">
    <name type="scientific">Symbiodinium microadriaticum</name>
    <name type="common">Dinoflagellate</name>
    <name type="synonym">Zooxanthella microadriatica</name>
    <dbReference type="NCBI Taxonomy" id="2951"/>
    <lineage>
        <taxon>Eukaryota</taxon>
        <taxon>Sar</taxon>
        <taxon>Alveolata</taxon>
        <taxon>Dinophyceae</taxon>
        <taxon>Suessiales</taxon>
        <taxon>Symbiodiniaceae</taxon>
        <taxon>Symbiodinium</taxon>
    </lineage>
</organism>
<reference evidence="1 2" key="1">
    <citation type="submission" date="2016-02" db="EMBL/GenBank/DDBJ databases">
        <title>Genome analysis of coral dinoflagellate symbionts highlights evolutionary adaptations to a symbiotic lifestyle.</title>
        <authorList>
            <person name="Aranda M."/>
            <person name="Li Y."/>
            <person name="Liew Y.J."/>
            <person name="Baumgarten S."/>
            <person name="Simakov O."/>
            <person name="Wilson M."/>
            <person name="Piel J."/>
            <person name="Ashoor H."/>
            <person name="Bougouffa S."/>
            <person name="Bajic V.B."/>
            <person name="Ryu T."/>
            <person name="Ravasi T."/>
            <person name="Bayer T."/>
            <person name="Micklem G."/>
            <person name="Kim H."/>
            <person name="Bhak J."/>
            <person name="Lajeunesse T.C."/>
            <person name="Voolstra C.R."/>
        </authorList>
    </citation>
    <scope>NUCLEOTIDE SEQUENCE [LARGE SCALE GENOMIC DNA]</scope>
    <source>
        <strain evidence="1 2">CCMP2467</strain>
    </source>
</reference>
<protein>
    <submittedName>
        <fullName evidence="1">Uncharacterized protein</fullName>
    </submittedName>
</protein>
<dbReference type="OrthoDB" id="10322457at2759"/>
<evidence type="ECO:0000313" key="2">
    <source>
        <dbReference type="Proteomes" id="UP000186817"/>
    </source>
</evidence>
<dbReference type="AlphaFoldDB" id="A0A1Q9F3B4"/>
<evidence type="ECO:0000313" key="1">
    <source>
        <dbReference type="EMBL" id="OLQ14112.1"/>
    </source>
</evidence>
<proteinExistence type="predicted"/>
<keyword evidence="2" id="KW-1185">Reference proteome</keyword>
<dbReference type="Proteomes" id="UP000186817">
    <property type="component" value="Unassembled WGS sequence"/>
</dbReference>
<name>A0A1Q9F3B4_SYMMI</name>
<gene>
    <name evidence="1" type="ORF">AK812_SmicGene1761</name>
</gene>
<sequence>MVAGPATGVREGKDFLEIGKFRIGAARYKSTTGQWDHLVVSHGTQTIQVYRDDGLRFGAVAWAGKVLAERPTQSHCGTIQATAGTCPGITAGYGFLQLGDWRLATFADHLHFSISHRTHLAAWSHEFEPREVPKPFASFGDFIELRGFRIGFVHHDLSNSLFHAGEYSIPAFSRDGVHGHLSFGGVFSGPHARIHGAPKGITFGDRFIQIGKFRTGDVDGKRLSVAHVGDESGTDKTVAVYRDDGNRVLSPPGETNTTVGRPLTPCKVTEFHCLQKEVAAGTDPATANQTFQCNGGLVARVSAICSEPPDAGQVRIRPLNDCPAIYVPVPKQGEAAWATVSFFAWVFRAGQKGFMAAKDDDDDDVDDDDGFEQITVRAVSYVPRPIGVASGTKDVYTSALRHIHQRDLYLIAKVLKANTVKLEPWDDVHGEFNTAEDRRRMRPVNKYEILPREQHGYPPPDFGLFVIPTFDLKYFFQDKWLKRNSLEREKEMLKHWDELLRSVAAQVNYALLLNETISQIPKESWKQKDPTGRREIYFDMITKLRQGHFRREWQEDDKAFRRPLLLPLDIDSRVSETDVAWYMAFARC</sequence>
<dbReference type="EMBL" id="LSRX01000019">
    <property type="protein sequence ID" value="OLQ14112.1"/>
    <property type="molecule type" value="Genomic_DNA"/>
</dbReference>
<comment type="caution">
    <text evidence="1">The sequence shown here is derived from an EMBL/GenBank/DDBJ whole genome shotgun (WGS) entry which is preliminary data.</text>
</comment>